<organism evidence="2 3">
    <name type="scientific">Clostridium argentinense CDC 2741</name>
    <dbReference type="NCBI Taxonomy" id="1418104"/>
    <lineage>
        <taxon>Bacteria</taxon>
        <taxon>Bacillati</taxon>
        <taxon>Bacillota</taxon>
        <taxon>Clostridia</taxon>
        <taxon>Eubacteriales</taxon>
        <taxon>Clostridiaceae</taxon>
        <taxon>Clostridium</taxon>
    </lineage>
</organism>
<keyword evidence="2" id="KW-0808">Transferase</keyword>
<feature type="domain" description="Kanamycin nucleotidyltransferase C-terminal" evidence="1">
    <location>
        <begin position="115"/>
        <end position="244"/>
    </location>
</feature>
<dbReference type="InterPro" id="IPR012481">
    <property type="entry name" value="KNTase_C"/>
</dbReference>
<dbReference type="SUPFAM" id="SSF81593">
    <property type="entry name" value="Nucleotidyltransferase substrate binding subunit/domain"/>
    <property type="match status" value="1"/>
</dbReference>
<dbReference type="Gene3D" id="1.20.120.330">
    <property type="entry name" value="Nucleotidyltransferases domain 2"/>
    <property type="match status" value="1"/>
</dbReference>
<dbReference type="Proteomes" id="UP000031366">
    <property type="component" value="Unassembled WGS sequence"/>
</dbReference>
<evidence type="ECO:0000313" key="3">
    <source>
        <dbReference type="Proteomes" id="UP000031366"/>
    </source>
</evidence>
<dbReference type="GO" id="GO:0016779">
    <property type="term" value="F:nucleotidyltransferase activity"/>
    <property type="evidence" value="ECO:0007669"/>
    <property type="project" value="InterPro"/>
</dbReference>
<dbReference type="InterPro" id="IPR043519">
    <property type="entry name" value="NT_sf"/>
</dbReference>
<sequence>MLSYPASTSRDEKLEIINLIKNKLLSIYKADIIAIGVYGSLAFGNDGPFSDIEMHVVTKDGIEIKSYEFIYKKFKIEINAKQKNEFLNEAMMVDDSWAIRVGMFINILSIYDPNNFFNDVRKLPFHVPDAAIRETMREFMIWEPYETMAKIRNNYNCKNFNYLPLGAKDLIWQTSKLIGLANKQYYSTRARTFEESLKMNSKPSGYEELVFCVMDGKLNDKEYIYKLCEGLWLGLNDWYAELGIDYKVTKLPF</sequence>
<dbReference type="RefSeq" id="WP_039633555.1">
    <property type="nucleotide sequence ID" value="NZ_AYSO01000017.1"/>
</dbReference>
<dbReference type="SUPFAM" id="SSF81301">
    <property type="entry name" value="Nucleotidyltransferase"/>
    <property type="match status" value="1"/>
</dbReference>
<gene>
    <name evidence="2" type="ORF">U732_1725</name>
</gene>
<accession>A0A0C1UFX0</accession>
<evidence type="ECO:0000259" key="1">
    <source>
        <dbReference type="Pfam" id="PF07827"/>
    </source>
</evidence>
<evidence type="ECO:0000313" key="2">
    <source>
        <dbReference type="EMBL" id="KIE46300.1"/>
    </source>
</evidence>
<keyword evidence="3" id="KW-1185">Reference proteome</keyword>
<dbReference type="AlphaFoldDB" id="A0A0C1UFX0"/>
<proteinExistence type="predicted"/>
<comment type="caution">
    <text evidence="2">The sequence shown here is derived from an EMBL/GenBank/DDBJ whole genome shotgun (WGS) entry which is preliminary data.</text>
</comment>
<dbReference type="Gene3D" id="3.30.460.10">
    <property type="entry name" value="Beta Polymerase, domain 2"/>
    <property type="match status" value="1"/>
</dbReference>
<dbReference type="GO" id="GO:0046677">
    <property type="term" value="P:response to antibiotic"/>
    <property type="evidence" value="ECO:0007669"/>
    <property type="project" value="InterPro"/>
</dbReference>
<name>A0A0C1UFX0_9CLOT</name>
<dbReference type="OrthoDB" id="24442at2"/>
<dbReference type="EMBL" id="AYSO01000017">
    <property type="protein sequence ID" value="KIE46300.1"/>
    <property type="molecule type" value="Genomic_DNA"/>
</dbReference>
<reference evidence="2 3" key="1">
    <citation type="journal article" date="2015" name="Infect. Genet. Evol.">
        <title>Genomic sequences of six botulinum neurotoxin-producing strains representing three clostridial species illustrate the mobility and diversity of botulinum neurotoxin genes.</title>
        <authorList>
            <person name="Smith T.J."/>
            <person name="Hill K.K."/>
            <person name="Xie G."/>
            <person name="Foley B.T."/>
            <person name="Williamson C.H."/>
            <person name="Foster J.T."/>
            <person name="Johnson S.L."/>
            <person name="Chertkov O."/>
            <person name="Teshima H."/>
            <person name="Gibbons H.S."/>
            <person name="Johnsky L.A."/>
            <person name="Karavis M.A."/>
            <person name="Smith L.A."/>
        </authorList>
    </citation>
    <scope>NUCLEOTIDE SEQUENCE [LARGE SCALE GENOMIC DNA]</scope>
    <source>
        <strain evidence="2 3">CDC 2741</strain>
    </source>
</reference>
<protein>
    <submittedName>
        <fullName evidence="2">Nucleotidyltransferase domain protein</fullName>
    </submittedName>
</protein>
<dbReference type="Pfam" id="PF07827">
    <property type="entry name" value="KNTase_C"/>
    <property type="match status" value="1"/>
</dbReference>